<evidence type="ECO:0000313" key="3">
    <source>
        <dbReference type="EMBL" id="KAK7948343.1"/>
    </source>
</evidence>
<protein>
    <submittedName>
        <fullName evidence="3">Integral membrane protein</fullName>
    </submittedName>
</protein>
<dbReference type="InterPro" id="IPR026749">
    <property type="entry name" value="Tmem135"/>
</dbReference>
<dbReference type="PANTHER" id="PTHR12459">
    <property type="entry name" value="TRANSMEMBRANE PROTEIN 135-RELATED"/>
    <property type="match status" value="1"/>
</dbReference>
<accession>A0ABR1Q7A8</accession>
<gene>
    <name evidence="3" type="ORF">PG986_009229</name>
</gene>
<proteinExistence type="predicted"/>
<evidence type="ECO:0000313" key="4">
    <source>
        <dbReference type="Proteomes" id="UP001391051"/>
    </source>
</evidence>
<dbReference type="EMBL" id="JAQQWE010000006">
    <property type="protein sequence ID" value="KAK7948343.1"/>
    <property type="molecule type" value="Genomic_DNA"/>
</dbReference>
<name>A0ABR1Q7A8_9PEZI</name>
<keyword evidence="2" id="KW-0812">Transmembrane</keyword>
<organism evidence="3 4">
    <name type="scientific">Apiospora aurea</name>
    <dbReference type="NCBI Taxonomy" id="335848"/>
    <lineage>
        <taxon>Eukaryota</taxon>
        <taxon>Fungi</taxon>
        <taxon>Dikarya</taxon>
        <taxon>Ascomycota</taxon>
        <taxon>Pezizomycotina</taxon>
        <taxon>Sordariomycetes</taxon>
        <taxon>Xylariomycetidae</taxon>
        <taxon>Amphisphaeriales</taxon>
        <taxon>Apiosporaceae</taxon>
        <taxon>Apiospora</taxon>
    </lineage>
</organism>
<feature type="transmembrane region" description="Helical" evidence="2">
    <location>
        <begin position="365"/>
        <end position="386"/>
    </location>
</feature>
<dbReference type="GeneID" id="92078513"/>
<evidence type="ECO:0000256" key="1">
    <source>
        <dbReference type="SAM" id="MobiDB-lite"/>
    </source>
</evidence>
<dbReference type="RefSeq" id="XP_066697849.1">
    <property type="nucleotide sequence ID" value="XM_066845451.1"/>
</dbReference>
<dbReference type="PANTHER" id="PTHR12459:SF15">
    <property type="entry name" value="TRANSMEMBRANE PROTEIN 135"/>
    <property type="match status" value="1"/>
</dbReference>
<evidence type="ECO:0000256" key="2">
    <source>
        <dbReference type="SAM" id="Phobius"/>
    </source>
</evidence>
<keyword evidence="4" id="KW-1185">Reference proteome</keyword>
<reference evidence="3 4" key="1">
    <citation type="submission" date="2023-01" db="EMBL/GenBank/DDBJ databases">
        <title>Analysis of 21 Apiospora genomes using comparative genomics revels a genus with tremendous synthesis potential of carbohydrate active enzymes and secondary metabolites.</title>
        <authorList>
            <person name="Sorensen T."/>
        </authorList>
    </citation>
    <scope>NUCLEOTIDE SEQUENCE [LARGE SCALE GENOMIC DNA]</scope>
    <source>
        <strain evidence="3 4">CBS 24483</strain>
    </source>
</reference>
<keyword evidence="2" id="KW-1133">Transmembrane helix</keyword>
<sequence>MTSSLQPRSAARRGPQKWDRSVPPPLRPLVRAYALGYASVVVPRLFTLVLQQVTTTRKSRGGGGPDNGALQPPRESAVVSLQRILRTGLDPQRFPAFCAALVGGSTLLEILLRRLCTRIPGSLSVAARKRLSQWLATFTAAWLSLKLLQSKASRGFTETVSAENGDGSIITPKTISYAGRTLDLSLFAFCRAFDVIAGELWAQRRTRRLANQQWTNFETAFSRLADPSMFAVSCALIMWSWFYYPSRLPQAYNKWISSAASVDKRLIEALQRCRTKELRYGEDTGQAPLIQGMCREYKWPLQWGDPAVAIPFPCEVVHMGCGPSCEYHALSRFCRSFQWSMFTYLPLNLLLVARKPSFRKLKHALLSAARSSAFLGAFITFFYYGVCLARTRIGPHILGKDAEARNRIDGGLCVGTGCFACGWSILLENPGRRKDMALFVAPRALATLLPRRYPLDKQWRETLVFAASTAVVFTCVLENPTRVRGVLGGVLNTVLQP</sequence>
<feature type="region of interest" description="Disordered" evidence="1">
    <location>
        <begin position="1"/>
        <end position="21"/>
    </location>
</feature>
<dbReference type="Proteomes" id="UP001391051">
    <property type="component" value="Unassembled WGS sequence"/>
</dbReference>
<keyword evidence="2" id="KW-0472">Membrane</keyword>
<comment type="caution">
    <text evidence="3">The sequence shown here is derived from an EMBL/GenBank/DDBJ whole genome shotgun (WGS) entry which is preliminary data.</text>
</comment>